<sequence length="402" mass="45548">MDKMVPLKTEMRAENQHMLALSREAESHAHEMVLRSQQLWIVKSAVTELREIVAIEDDSDPLPEDIDQDCEDPWSLAMSSRSMKRSCFVSDKATGNDLAKACKRYGMSSNLGSWRRYKNRMVKKVMVKTGLLRSFQRFGYGFTSPTLEKSSIPLVLEGRVCVGDMCDQPKLEHGLFCRLHSQKLIWPKEVDGVGGFTAGISQPASVQEYIKMFEASTPKLIPLLAMDVSQWIEDCIRIRDNSNNVKQEGRMRDGAKIATRSPKEPLSGAEAQRDKPERCTSDSNNLAKDVRELEHGCVEPSFVQQVRSNKFRKKHGDSTVVADPMILVSSRKMSVSMVVMKNNSRSYAHKETQDVWDPGQIKCFVELRQGSSVKTIHGTEELRLWEYTRAACIKPKDSKLML</sequence>
<comment type="caution">
    <text evidence="2">The sequence shown here is derived from an EMBL/GenBank/DDBJ whole genome shotgun (WGS) entry which is preliminary data.</text>
</comment>
<keyword evidence="3" id="KW-1185">Reference proteome</keyword>
<dbReference type="OrthoDB" id="10472134at2759"/>
<proteinExistence type="predicted"/>
<feature type="compositionally biased region" description="Basic and acidic residues" evidence="1">
    <location>
        <begin position="271"/>
        <end position="280"/>
    </location>
</feature>
<evidence type="ECO:0000313" key="2">
    <source>
        <dbReference type="EMBL" id="KAG2264509.1"/>
    </source>
</evidence>
<reference evidence="2 3" key="1">
    <citation type="submission" date="2020-02" db="EMBL/GenBank/DDBJ databases">
        <authorList>
            <person name="Ma Q."/>
            <person name="Huang Y."/>
            <person name="Song X."/>
            <person name="Pei D."/>
        </authorList>
    </citation>
    <scope>NUCLEOTIDE SEQUENCE [LARGE SCALE GENOMIC DNA]</scope>
    <source>
        <strain evidence="2">Sxm20200214</strain>
        <tissue evidence="2">Leaf</tissue>
    </source>
</reference>
<dbReference type="AlphaFoldDB" id="A0A8X7U455"/>
<dbReference type="EMBL" id="JAAMPC010000014">
    <property type="protein sequence ID" value="KAG2264509.1"/>
    <property type="molecule type" value="Genomic_DNA"/>
</dbReference>
<evidence type="ECO:0000256" key="1">
    <source>
        <dbReference type="SAM" id="MobiDB-lite"/>
    </source>
</evidence>
<gene>
    <name evidence="2" type="ORF">Bca52824_071588</name>
</gene>
<organism evidence="2 3">
    <name type="scientific">Brassica carinata</name>
    <name type="common">Ethiopian mustard</name>
    <name type="synonym">Abyssinian cabbage</name>
    <dbReference type="NCBI Taxonomy" id="52824"/>
    <lineage>
        <taxon>Eukaryota</taxon>
        <taxon>Viridiplantae</taxon>
        <taxon>Streptophyta</taxon>
        <taxon>Embryophyta</taxon>
        <taxon>Tracheophyta</taxon>
        <taxon>Spermatophyta</taxon>
        <taxon>Magnoliopsida</taxon>
        <taxon>eudicotyledons</taxon>
        <taxon>Gunneridae</taxon>
        <taxon>Pentapetalae</taxon>
        <taxon>rosids</taxon>
        <taxon>malvids</taxon>
        <taxon>Brassicales</taxon>
        <taxon>Brassicaceae</taxon>
        <taxon>Brassiceae</taxon>
        <taxon>Brassica</taxon>
    </lineage>
</organism>
<protein>
    <submittedName>
        <fullName evidence="2">Uncharacterized protein</fullName>
    </submittedName>
</protein>
<feature type="region of interest" description="Disordered" evidence="1">
    <location>
        <begin position="246"/>
        <end position="283"/>
    </location>
</feature>
<accession>A0A8X7U455</accession>
<name>A0A8X7U455_BRACI</name>
<evidence type="ECO:0000313" key="3">
    <source>
        <dbReference type="Proteomes" id="UP000886595"/>
    </source>
</evidence>
<dbReference type="Proteomes" id="UP000886595">
    <property type="component" value="Unassembled WGS sequence"/>
</dbReference>